<evidence type="ECO:0000256" key="2">
    <source>
        <dbReference type="ARBA" id="ARBA00022448"/>
    </source>
</evidence>
<reference evidence="5 6" key="1">
    <citation type="submission" date="2018-01" db="EMBL/GenBank/DDBJ databases">
        <title>Draft genome sequence of Jishengella sp. NA12.</title>
        <authorList>
            <person name="Sahin N."/>
            <person name="Ay H."/>
            <person name="Saygin H."/>
        </authorList>
    </citation>
    <scope>NUCLEOTIDE SEQUENCE [LARGE SCALE GENOMIC DNA]</scope>
    <source>
        <strain evidence="5 6">NA12</strain>
    </source>
</reference>
<dbReference type="PRINTS" id="PR00909">
    <property type="entry name" value="SPERMDNBNDNG"/>
</dbReference>
<dbReference type="GO" id="GO:0042597">
    <property type="term" value="C:periplasmic space"/>
    <property type="evidence" value="ECO:0007669"/>
    <property type="project" value="UniProtKB-SubCell"/>
</dbReference>
<organism evidence="5 6">
    <name type="scientific">Micromonospora craterilacus</name>
    <dbReference type="NCBI Taxonomy" id="1655439"/>
    <lineage>
        <taxon>Bacteria</taxon>
        <taxon>Bacillati</taxon>
        <taxon>Actinomycetota</taxon>
        <taxon>Actinomycetes</taxon>
        <taxon>Micromonosporales</taxon>
        <taxon>Micromonosporaceae</taxon>
        <taxon>Micromonospora</taxon>
    </lineage>
</organism>
<dbReference type="CDD" id="cd13590">
    <property type="entry name" value="PBP2_PotD_PotF_like"/>
    <property type="match status" value="1"/>
</dbReference>
<dbReference type="InterPro" id="IPR006059">
    <property type="entry name" value="SBP"/>
</dbReference>
<dbReference type="Gene3D" id="3.40.190.10">
    <property type="entry name" value="Periplasmic binding protein-like II"/>
    <property type="match status" value="2"/>
</dbReference>
<evidence type="ECO:0000256" key="1">
    <source>
        <dbReference type="ARBA" id="ARBA00004418"/>
    </source>
</evidence>
<dbReference type="GO" id="GO:0019808">
    <property type="term" value="F:polyamine binding"/>
    <property type="evidence" value="ECO:0007669"/>
    <property type="project" value="InterPro"/>
</dbReference>
<keyword evidence="6" id="KW-1185">Reference proteome</keyword>
<keyword evidence="3" id="KW-0732">Signal</keyword>
<keyword evidence="4" id="KW-0574">Periplasm</keyword>
<evidence type="ECO:0000313" key="5">
    <source>
        <dbReference type="EMBL" id="PZG09693.1"/>
    </source>
</evidence>
<dbReference type="Proteomes" id="UP000248924">
    <property type="component" value="Unassembled WGS sequence"/>
</dbReference>
<dbReference type="SUPFAM" id="SSF53850">
    <property type="entry name" value="Periplasmic binding protein-like II"/>
    <property type="match status" value="1"/>
</dbReference>
<dbReference type="PANTHER" id="PTHR30222">
    <property type="entry name" value="SPERMIDINE/PUTRESCINE-BINDING PERIPLASMIC PROTEIN"/>
    <property type="match status" value="1"/>
</dbReference>
<dbReference type="InterPro" id="IPR001188">
    <property type="entry name" value="Sperm_putr-bd"/>
</dbReference>
<protein>
    <submittedName>
        <fullName evidence="5">Spermidine/putrescine ABC transporter substrate-binding protein</fullName>
    </submittedName>
</protein>
<dbReference type="OrthoDB" id="9813777at2"/>
<dbReference type="Pfam" id="PF13416">
    <property type="entry name" value="SBP_bac_8"/>
    <property type="match status" value="1"/>
</dbReference>
<dbReference type="AlphaFoldDB" id="A0A2W2DFP2"/>
<evidence type="ECO:0000256" key="4">
    <source>
        <dbReference type="ARBA" id="ARBA00022764"/>
    </source>
</evidence>
<dbReference type="GO" id="GO:0015846">
    <property type="term" value="P:polyamine transport"/>
    <property type="evidence" value="ECO:0007669"/>
    <property type="project" value="InterPro"/>
</dbReference>
<dbReference type="PANTHER" id="PTHR30222:SF17">
    <property type="entry name" value="SPERMIDINE_PUTRESCINE-BINDING PERIPLASMIC PROTEIN"/>
    <property type="match status" value="1"/>
</dbReference>
<keyword evidence="2" id="KW-0813">Transport</keyword>
<comment type="caution">
    <text evidence="5">The sequence shown here is derived from an EMBL/GenBank/DDBJ whole genome shotgun (WGS) entry which is preliminary data.</text>
</comment>
<comment type="subcellular location">
    <subcellularLocation>
        <location evidence="1">Periplasm</location>
    </subcellularLocation>
</comment>
<name>A0A2W2DFP2_9ACTN</name>
<proteinExistence type="predicted"/>
<evidence type="ECO:0000256" key="3">
    <source>
        <dbReference type="ARBA" id="ARBA00022729"/>
    </source>
</evidence>
<gene>
    <name evidence="5" type="ORF">C1I95_28725</name>
</gene>
<sequence length="392" mass="42423">MSLAHVDVHCNTPVHYLDSRQECGVLAFRSSRRTAGPAVLAAGLVLALTACGGGADGTATPDTLDPNADLSTQKLTVSNWDGYMPEDLPAKFKAAAGPTVTVTKHATNEEVMAKLTAGADSGIDVAFVSGQFAQALAEQGLLEPVHADLVPNLKNLYPEARQLAYDNGNKYSVPYTWGTTGLCYRTDLTGYTPDSWEDLLSPKPQLVKKVTMMATERWLMLPAQKALNFSANTTDAEQLEQVKQKLLTAKKTLLAYDDTTFGDRLKSGEAALVEAWDGWCPTDDPKIKFVVPKEGSDLWVDTMVILKTSKNKEAAHAFINYILDADNHRWAAENILYKVPNSAAMAKIDAKLLETHPQLTMTPAELLTQEVPVDLGDAAPAYTRIATEVSAG</sequence>
<dbReference type="EMBL" id="POTY01000263">
    <property type="protein sequence ID" value="PZG09693.1"/>
    <property type="molecule type" value="Genomic_DNA"/>
</dbReference>
<accession>A0A2W2DFP2</accession>
<evidence type="ECO:0000313" key="6">
    <source>
        <dbReference type="Proteomes" id="UP000248924"/>
    </source>
</evidence>